<comment type="similarity">
    <text evidence="1">Belongs to the ComF/GntX family.</text>
</comment>
<dbReference type="InterPro" id="IPR051910">
    <property type="entry name" value="ComF/GntX_DNA_util-trans"/>
</dbReference>
<evidence type="ECO:0000259" key="3">
    <source>
        <dbReference type="Pfam" id="PF18912"/>
    </source>
</evidence>
<name>A0A4D7AQN8_9FIRM</name>
<gene>
    <name evidence="4" type="ORF">EIO64_12235</name>
</gene>
<evidence type="ECO:0000259" key="2">
    <source>
        <dbReference type="Pfam" id="PF00156"/>
    </source>
</evidence>
<feature type="domain" description="Double zinc ribbon" evidence="3">
    <location>
        <begin position="7"/>
        <end position="39"/>
    </location>
</feature>
<organism evidence="4 5">
    <name type="scientific">Dysosmobacter welbionis</name>
    <dbReference type="NCBI Taxonomy" id="2093857"/>
    <lineage>
        <taxon>Bacteria</taxon>
        <taxon>Bacillati</taxon>
        <taxon>Bacillota</taxon>
        <taxon>Clostridia</taxon>
        <taxon>Eubacteriales</taxon>
        <taxon>Oscillospiraceae</taxon>
        <taxon>Dysosmobacter</taxon>
    </lineage>
</organism>
<dbReference type="InterPro" id="IPR029057">
    <property type="entry name" value="PRTase-like"/>
</dbReference>
<accession>A0A4D7AQN8</accession>
<evidence type="ECO:0000313" key="5">
    <source>
        <dbReference type="Proteomes" id="UP000298642"/>
    </source>
</evidence>
<feature type="domain" description="Phosphoribosyltransferase" evidence="2">
    <location>
        <begin position="129"/>
        <end position="212"/>
    </location>
</feature>
<dbReference type="SUPFAM" id="SSF53271">
    <property type="entry name" value="PRTase-like"/>
    <property type="match status" value="1"/>
</dbReference>
<dbReference type="AlphaFoldDB" id="A0A4D7AQN8"/>
<dbReference type="Pfam" id="PF18912">
    <property type="entry name" value="DZR_2"/>
    <property type="match status" value="1"/>
</dbReference>
<dbReference type="RefSeq" id="WP_119310502.1">
    <property type="nucleotide sequence ID" value="NZ_CP034413.3"/>
</dbReference>
<reference evidence="5" key="1">
    <citation type="submission" date="2018-12" db="EMBL/GenBank/DDBJ databases">
        <title>Dusodibacter welbiota gen. nov., sp. nov., isolated from human faeces and emended description of the Oscillibacter genus.</title>
        <authorList>
            <person name="Le Roy T."/>
            <person name="Van der Smissen P."/>
            <person name="Delzenne N."/>
            <person name="Muccioli G."/>
            <person name="Collet J.F."/>
            <person name="Cani P.D."/>
        </authorList>
    </citation>
    <scope>NUCLEOTIDE SEQUENCE [LARGE SCALE GENOMIC DNA]</scope>
    <source>
        <strain evidence="5">J115</strain>
    </source>
</reference>
<dbReference type="KEGG" id="obj:EIO64_12235"/>
<dbReference type="PANTHER" id="PTHR47505:SF1">
    <property type="entry name" value="DNA UTILIZATION PROTEIN YHGH"/>
    <property type="match status" value="1"/>
</dbReference>
<evidence type="ECO:0000256" key="1">
    <source>
        <dbReference type="ARBA" id="ARBA00008007"/>
    </source>
</evidence>
<evidence type="ECO:0000313" key="4">
    <source>
        <dbReference type="EMBL" id="QCI59893.1"/>
    </source>
</evidence>
<dbReference type="Pfam" id="PF00156">
    <property type="entry name" value="Pribosyltran"/>
    <property type="match status" value="1"/>
</dbReference>
<keyword evidence="5" id="KW-1185">Reference proteome</keyword>
<dbReference type="Proteomes" id="UP000298642">
    <property type="component" value="Chromosome"/>
</dbReference>
<dbReference type="PANTHER" id="PTHR47505">
    <property type="entry name" value="DNA UTILIZATION PROTEIN YHGH"/>
    <property type="match status" value="1"/>
</dbReference>
<dbReference type="InterPro" id="IPR000836">
    <property type="entry name" value="PRTase_dom"/>
</dbReference>
<protein>
    <submittedName>
        <fullName evidence="4">ComF family protein</fullName>
    </submittedName>
</protein>
<dbReference type="CDD" id="cd06223">
    <property type="entry name" value="PRTases_typeI"/>
    <property type="match status" value="1"/>
</dbReference>
<dbReference type="Gene3D" id="3.40.50.2020">
    <property type="match status" value="1"/>
</dbReference>
<dbReference type="EMBL" id="CP034413">
    <property type="protein sequence ID" value="QCI59893.1"/>
    <property type="molecule type" value="Genomic_DNA"/>
</dbReference>
<proteinExistence type="inferred from homology"/>
<dbReference type="GeneID" id="89521384"/>
<dbReference type="InterPro" id="IPR044005">
    <property type="entry name" value="DZR_2"/>
</dbReference>
<sequence length="224" mass="24093">MSLLSALLDLIFPAKCPFCGRVLDRPGICDTCRGELPWTEGADALRRGPGGFLCAAPLWYQGLAREGLHRFKFRGMSSAAAPLGELIAGCAAEHFSGAFDTVTWVPVSPRRLRQRGYDQARLLAESACRLWETKPLPLLRKTVHNPAQSGLKEAAARRANVLGVYEAVDPERISGHRILLVDDICTTGATLAECARVLREAGAADVVCAAAALTPLERDSGKKA</sequence>